<evidence type="ECO:0000313" key="18">
    <source>
        <dbReference type="EMBL" id="QSX33055.1"/>
    </source>
</evidence>
<evidence type="ECO:0000256" key="12">
    <source>
        <dbReference type="PROSITE-ProRule" id="PRU01360"/>
    </source>
</evidence>
<dbReference type="Gene3D" id="2.40.170.20">
    <property type="entry name" value="TonB-dependent receptor, beta-barrel domain"/>
    <property type="match status" value="1"/>
</dbReference>
<evidence type="ECO:0000256" key="13">
    <source>
        <dbReference type="PROSITE-ProRule" id="PRU10144"/>
    </source>
</evidence>
<evidence type="ECO:0000256" key="8">
    <source>
        <dbReference type="ARBA" id="ARBA00023065"/>
    </source>
</evidence>
<evidence type="ECO:0000256" key="3">
    <source>
        <dbReference type="ARBA" id="ARBA00022452"/>
    </source>
</evidence>
<dbReference type="EMBL" id="CP071503">
    <property type="protein sequence ID" value="QSX33055.1"/>
    <property type="molecule type" value="Genomic_DNA"/>
</dbReference>
<comment type="similarity">
    <text evidence="12 14">Belongs to the TonB-dependent receptor family.</text>
</comment>
<evidence type="ECO:0000256" key="11">
    <source>
        <dbReference type="ARBA" id="ARBA00023237"/>
    </source>
</evidence>
<reference evidence="18 19" key="1">
    <citation type="submission" date="2021-03" db="EMBL/GenBank/DDBJ databases">
        <title>Novel species identification of genus Shewanella.</title>
        <authorList>
            <person name="Liu G."/>
            <person name="Zhang Q."/>
        </authorList>
    </citation>
    <scope>NUCLEOTIDE SEQUENCE [LARGE SCALE GENOMIC DNA]</scope>
    <source>
        <strain evidence="18 19">FJAT-51800</strain>
    </source>
</reference>
<dbReference type="Pfam" id="PF07715">
    <property type="entry name" value="Plug"/>
    <property type="match status" value="1"/>
</dbReference>
<sequence>MGFKPTSLAVLCALAYSLPALAEPQATTDEQMIVIGRQLENPLDIAANVTVIDATEIALTGATNLTEVLRGRAGIQISDSNNGAVFAMRGFNSGTAVNNTLILLDGRRLNNIDIAAASISAIPLNQIERVEILSGSAGVLYGDQAVGGVINIITKAPSATGGNISVAAGSYDSYEAKADLAGAINSEWRYFLAADYHQADNYRRNNDNETSSVLARVQYEKGTRQFFVEGSYYDNKQQTPGALTLDEFNADPRQASPWQLGDYIHEMTDAWRAHLQQQVSKHWTLAGDVNYSDSLVSSISYGSLGQNSRSLLEVNPKAIGEYVTDKGPLTLIIGADLHRGKADFDLSSTDRHNTQTLSSAYVQATVPFSTSVDYVIGGRYAKVKDELYDAAIYADGIDLDEHAHALEIGVNYRPVAGQRFYLRAEQNFRFAKVDEQAYTSPGVLGLKPQKGDSIEAGWDLLKNQYQLKLNLYRLHLTDEIVYDNSAEMPVGGAFAGANVNADESRRYGANLAASWQLLPALNIGAEYNYTDAEFTKGINQGKSLSWVAKHAGRVFTSYDIDNVWQLYAEGQYLGERYMEGDNANADDKLAGYWLANLALNYRRGDWQASLRADNLLDKDYASSGYYSAWGNGYYSGAGRQLKLTLGYRF</sequence>
<evidence type="ECO:0000256" key="4">
    <source>
        <dbReference type="ARBA" id="ARBA00022496"/>
    </source>
</evidence>
<evidence type="ECO:0000256" key="6">
    <source>
        <dbReference type="ARBA" id="ARBA00022729"/>
    </source>
</evidence>
<gene>
    <name evidence="18" type="ORF">JYB87_15170</name>
</gene>
<feature type="domain" description="TonB-dependent receptor plug" evidence="17">
    <location>
        <begin position="43"/>
        <end position="149"/>
    </location>
</feature>
<feature type="chain" id="PRO_5046837956" evidence="15">
    <location>
        <begin position="23"/>
        <end position="649"/>
    </location>
</feature>
<feature type="short sequence motif" description="TonB C-terminal box" evidence="13">
    <location>
        <begin position="632"/>
        <end position="649"/>
    </location>
</feature>
<dbReference type="PROSITE" id="PS01156">
    <property type="entry name" value="TONB_DEPENDENT_REC_2"/>
    <property type="match status" value="1"/>
</dbReference>
<proteinExistence type="inferred from homology"/>
<dbReference type="InterPro" id="IPR036942">
    <property type="entry name" value="Beta-barrel_TonB_sf"/>
</dbReference>
<dbReference type="InterPro" id="IPR010917">
    <property type="entry name" value="TonB_rcpt_CS"/>
</dbReference>
<dbReference type="Gene3D" id="2.170.130.10">
    <property type="entry name" value="TonB-dependent receptor, plug domain"/>
    <property type="match status" value="1"/>
</dbReference>
<keyword evidence="3 12" id="KW-1134">Transmembrane beta strand</keyword>
<evidence type="ECO:0000256" key="1">
    <source>
        <dbReference type="ARBA" id="ARBA00004571"/>
    </source>
</evidence>
<evidence type="ECO:0000256" key="14">
    <source>
        <dbReference type="RuleBase" id="RU003357"/>
    </source>
</evidence>
<feature type="signal peptide" evidence="15">
    <location>
        <begin position="1"/>
        <end position="22"/>
    </location>
</feature>
<keyword evidence="11 12" id="KW-0998">Cell outer membrane</keyword>
<dbReference type="InterPro" id="IPR000531">
    <property type="entry name" value="Beta-barrel_TonB"/>
</dbReference>
<keyword evidence="5 12" id="KW-0812">Transmembrane</keyword>
<evidence type="ECO:0000313" key="19">
    <source>
        <dbReference type="Proteomes" id="UP000662770"/>
    </source>
</evidence>
<name>A0ABX7QPZ5_9GAMM</name>
<dbReference type="PROSITE" id="PS52016">
    <property type="entry name" value="TONB_DEPENDENT_REC_3"/>
    <property type="match status" value="1"/>
</dbReference>
<dbReference type="CDD" id="cd01347">
    <property type="entry name" value="ligand_gated_channel"/>
    <property type="match status" value="1"/>
</dbReference>
<dbReference type="SUPFAM" id="SSF56935">
    <property type="entry name" value="Porins"/>
    <property type="match status" value="1"/>
</dbReference>
<keyword evidence="8" id="KW-0406">Ion transport</keyword>
<dbReference type="InterPro" id="IPR039426">
    <property type="entry name" value="TonB-dep_rcpt-like"/>
</dbReference>
<organism evidence="18 19">
    <name type="scientific">Shewanella avicenniae</name>
    <dbReference type="NCBI Taxonomy" id="2814294"/>
    <lineage>
        <taxon>Bacteria</taxon>
        <taxon>Pseudomonadati</taxon>
        <taxon>Pseudomonadota</taxon>
        <taxon>Gammaproteobacteria</taxon>
        <taxon>Alteromonadales</taxon>
        <taxon>Shewanellaceae</taxon>
        <taxon>Shewanella</taxon>
    </lineage>
</organism>
<keyword evidence="6 15" id="KW-0732">Signal</keyword>
<evidence type="ECO:0000256" key="15">
    <source>
        <dbReference type="SAM" id="SignalP"/>
    </source>
</evidence>
<dbReference type="RefSeq" id="WP_207354291.1">
    <property type="nucleotide sequence ID" value="NZ_CP071503.1"/>
</dbReference>
<protein>
    <submittedName>
        <fullName evidence="18">TonB-dependent receptor</fullName>
    </submittedName>
</protein>
<keyword evidence="10 12" id="KW-0472">Membrane</keyword>
<evidence type="ECO:0000256" key="2">
    <source>
        <dbReference type="ARBA" id="ARBA00022448"/>
    </source>
</evidence>
<dbReference type="PANTHER" id="PTHR32552:SF81">
    <property type="entry name" value="TONB-DEPENDENT OUTER MEMBRANE RECEPTOR"/>
    <property type="match status" value="1"/>
</dbReference>
<keyword evidence="19" id="KW-1185">Reference proteome</keyword>
<evidence type="ECO:0000256" key="9">
    <source>
        <dbReference type="ARBA" id="ARBA00023077"/>
    </source>
</evidence>
<comment type="subcellular location">
    <subcellularLocation>
        <location evidence="1 12">Cell outer membrane</location>
        <topology evidence="1 12">Multi-pass membrane protein</topology>
    </subcellularLocation>
</comment>
<evidence type="ECO:0000259" key="17">
    <source>
        <dbReference type="Pfam" id="PF07715"/>
    </source>
</evidence>
<dbReference type="Pfam" id="PF00593">
    <property type="entry name" value="TonB_dep_Rec_b-barrel"/>
    <property type="match status" value="1"/>
</dbReference>
<keyword evidence="4" id="KW-0410">Iron transport</keyword>
<accession>A0ABX7QPZ5</accession>
<evidence type="ECO:0000256" key="7">
    <source>
        <dbReference type="ARBA" id="ARBA00023004"/>
    </source>
</evidence>
<keyword evidence="7" id="KW-0408">Iron</keyword>
<dbReference type="Proteomes" id="UP000662770">
    <property type="component" value="Chromosome"/>
</dbReference>
<dbReference type="InterPro" id="IPR012910">
    <property type="entry name" value="Plug_dom"/>
</dbReference>
<evidence type="ECO:0000259" key="16">
    <source>
        <dbReference type="Pfam" id="PF00593"/>
    </source>
</evidence>
<evidence type="ECO:0000256" key="10">
    <source>
        <dbReference type="ARBA" id="ARBA00023136"/>
    </source>
</evidence>
<evidence type="ECO:0000256" key="5">
    <source>
        <dbReference type="ARBA" id="ARBA00022692"/>
    </source>
</evidence>
<feature type="domain" description="TonB-dependent receptor-like beta-barrel" evidence="16">
    <location>
        <begin position="205"/>
        <end position="615"/>
    </location>
</feature>
<keyword evidence="18" id="KW-0675">Receptor</keyword>
<keyword evidence="2 12" id="KW-0813">Transport</keyword>
<dbReference type="InterPro" id="IPR037066">
    <property type="entry name" value="Plug_dom_sf"/>
</dbReference>
<dbReference type="PANTHER" id="PTHR32552">
    <property type="entry name" value="FERRICHROME IRON RECEPTOR-RELATED"/>
    <property type="match status" value="1"/>
</dbReference>
<keyword evidence="9 14" id="KW-0798">TonB box</keyword>